<dbReference type="STRING" id="1670800.BSQ44_16665"/>
<reference evidence="3" key="1">
    <citation type="submission" date="2016-11" db="EMBL/GenBank/DDBJ databases">
        <title>Mesorhizobium oceanicum sp. nov., isolated from deep seawater in South China Sea.</title>
        <authorList>
            <person name="Fu G.-Y."/>
        </authorList>
    </citation>
    <scope>NUCLEOTIDE SEQUENCE [LARGE SCALE GENOMIC DNA]</scope>
    <source>
        <strain evidence="3">B7</strain>
    </source>
</reference>
<dbReference type="Gene3D" id="3.40.50.1820">
    <property type="entry name" value="alpha/beta hydrolase"/>
    <property type="match status" value="1"/>
</dbReference>
<evidence type="ECO:0000313" key="2">
    <source>
        <dbReference type="EMBL" id="APH72815.1"/>
    </source>
</evidence>
<dbReference type="GO" id="GO:0016787">
    <property type="term" value="F:hydrolase activity"/>
    <property type="evidence" value="ECO:0007669"/>
    <property type="project" value="UniProtKB-KW"/>
</dbReference>
<accession>A0A1L3SU19</accession>
<dbReference type="InterPro" id="IPR022742">
    <property type="entry name" value="Hydrolase_4"/>
</dbReference>
<dbReference type="PANTHER" id="PTHR11614">
    <property type="entry name" value="PHOSPHOLIPASE-RELATED"/>
    <property type="match status" value="1"/>
</dbReference>
<evidence type="ECO:0000313" key="3">
    <source>
        <dbReference type="Proteomes" id="UP000182840"/>
    </source>
</evidence>
<name>A0A1L3SU19_9HYPH</name>
<dbReference type="InterPro" id="IPR051044">
    <property type="entry name" value="MAG_DAG_Lipase"/>
</dbReference>
<keyword evidence="2" id="KW-0378">Hydrolase</keyword>
<dbReference type="SUPFAM" id="SSF53474">
    <property type="entry name" value="alpha/beta-Hydrolases"/>
    <property type="match status" value="1"/>
</dbReference>
<sequence>MPFDQKAEISAPSGAQLNLYGKRPPGAVRAVVQVNHGLAEHAARYGRFADHLADHGIATFAHDHRGHGATRTPDAPPGMFSREGNGAKKVISDVLAVHDHIAGEMPGVPVIVFGHSMGGLIALNFLLQHSDRVAAAAIWNANFSAGLAGRAAQAVLAWEKFRLGSDVPSRILPKLTFQAWAKGIPDRRTEFDWLSRDPAEVDKYIADPLCGWDASVTMWRDVFDLIFAGADDAGFSGIRRDLPVMIVGGEKDPATDGGKATKDLARRMEAMGFSNLTSTVYAGTRHESLNEVNREEVMGDFVAWVEGALSLQNLS</sequence>
<feature type="domain" description="Serine aminopeptidase S33" evidence="1">
    <location>
        <begin position="27"/>
        <end position="292"/>
    </location>
</feature>
<dbReference type="Proteomes" id="UP000182840">
    <property type="component" value="Chromosome"/>
</dbReference>
<dbReference type="EMBL" id="CP018171">
    <property type="protein sequence ID" value="APH72815.1"/>
    <property type="molecule type" value="Genomic_DNA"/>
</dbReference>
<protein>
    <submittedName>
        <fullName evidence="2">Alpha/beta hydrolase</fullName>
    </submittedName>
</protein>
<gene>
    <name evidence="2" type="ORF">BSQ44_16665</name>
</gene>
<dbReference type="InterPro" id="IPR029058">
    <property type="entry name" value="AB_hydrolase_fold"/>
</dbReference>
<dbReference type="AlphaFoldDB" id="A0A1L3SU19"/>
<organism evidence="2 3">
    <name type="scientific">Aquibium oceanicum</name>
    <dbReference type="NCBI Taxonomy" id="1670800"/>
    <lineage>
        <taxon>Bacteria</taxon>
        <taxon>Pseudomonadati</taxon>
        <taxon>Pseudomonadota</taxon>
        <taxon>Alphaproteobacteria</taxon>
        <taxon>Hyphomicrobiales</taxon>
        <taxon>Phyllobacteriaceae</taxon>
        <taxon>Aquibium</taxon>
    </lineage>
</organism>
<dbReference type="KEGG" id="meso:BSQ44_16665"/>
<dbReference type="OrthoDB" id="9806902at2"/>
<keyword evidence="3" id="KW-1185">Reference proteome</keyword>
<evidence type="ECO:0000259" key="1">
    <source>
        <dbReference type="Pfam" id="PF12146"/>
    </source>
</evidence>
<dbReference type="Pfam" id="PF12146">
    <property type="entry name" value="Hydrolase_4"/>
    <property type="match status" value="1"/>
</dbReference>
<dbReference type="RefSeq" id="WP_072606172.1">
    <property type="nucleotide sequence ID" value="NZ_CP018171.1"/>
</dbReference>
<proteinExistence type="predicted"/>